<keyword evidence="1" id="KW-0732">Signal</keyword>
<evidence type="ECO:0000256" key="1">
    <source>
        <dbReference type="SAM" id="SignalP"/>
    </source>
</evidence>
<protein>
    <recommendedName>
        <fullName evidence="4">Intersectin-EH binding protein Ibp1</fullName>
    </recommendedName>
</protein>
<sequence length="89" mass="9279">MSMTLRWRRRFGCLVAGAGVVAGVVTGLPAAVAQACPAGHVNNEYTGQCYLEGSAPTINGVPCVASNLGLCQSFRQNQQPPKKPYTAIG</sequence>
<name>A0A064CNJ2_9MYCO</name>
<dbReference type="EMBL" id="JALN02000001">
    <property type="protein sequence ID" value="KDF01242.1"/>
    <property type="molecule type" value="Genomic_DNA"/>
</dbReference>
<evidence type="ECO:0000313" key="2">
    <source>
        <dbReference type="EMBL" id="KDF01242.1"/>
    </source>
</evidence>
<accession>A0A064CNJ2</accession>
<dbReference type="eggNOG" id="ENOG50322ZK">
    <property type="taxonomic scope" value="Bacteria"/>
</dbReference>
<proteinExistence type="predicted"/>
<keyword evidence="3" id="KW-1185">Reference proteome</keyword>
<gene>
    <name evidence="2" type="ORF">Y900_020460</name>
</gene>
<evidence type="ECO:0000313" key="3">
    <source>
        <dbReference type="Proteomes" id="UP000022835"/>
    </source>
</evidence>
<comment type="caution">
    <text evidence="2">The sequence shown here is derived from an EMBL/GenBank/DDBJ whole genome shotgun (WGS) entry which is preliminary data.</text>
</comment>
<feature type="signal peptide" evidence="1">
    <location>
        <begin position="1"/>
        <end position="35"/>
    </location>
</feature>
<evidence type="ECO:0008006" key="4">
    <source>
        <dbReference type="Google" id="ProtNLM"/>
    </source>
</evidence>
<organism evidence="2 3">
    <name type="scientific">Mycolicibacterium aromaticivorans JS19b1 = JCM 16368</name>
    <dbReference type="NCBI Taxonomy" id="1440774"/>
    <lineage>
        <taxon>Bacteria</taxon>
        <taxon>Bacillati</taxon>
        <taxon>Actinomycetota</taxon>
        <taxon>Actinomycetes</taxon>
        <taxon>Mycobacteriales</taxon>
        <taxon>Mycobacteriaceae</taxon>
        <taxon>Mycolicibacterium</taxon>
    </lineage>
</organism>
<feature type="chain" id="PRO_5039316700" description="Intersectin-EH binding protein Ibp1" evidence="1">
    <location>
        <begin position="36"/>
        <end position="89"/>
    </location>
</feature>
<reference evidence="2" key="1">
    <citation type="submission" date="2014-05" db="EMBL/GenBank/DDBJ databases">
        <title>Genome sequence of Mycobacterium aromaticivorans strain JS19b1T (= DSM 45407T).</title>
        <authorList>
            <person name="Kwak Y."/>
            <person name="Park G.-S."/>
            <person name="Li Q.X."/>
            <person name="Lee S.-E."/>
            <person name="Shin J.-H."/>
        </authorList>
    </citation>
    <scope>NUCLEOTIDE SEQUENCE [LARGE SCALE GENOMIC DNA]</scope>
    <source>
        <strain evidence="2">JS19b1</strain>
    </source>
</reference>
<dbReference type="AlphaFoldDB" id="A0A064CNJ2"/>
<dbReference type="Proteomes" id="UP000022835">
    <property type="component" value="Unassembled WGS sequence"/>
</dbReference>